<dbReference type="NCBIfam" id="TIGR01509">
    <property type="entry name" value="HAD-SF-IA-v3"/>
    <property type="match status" value="1"/>
</dbReference>
<organism evidence="1 2">
    <name type="scientific">Candidatus Liptonbacteria bacterium RIFOXYB1_FULL_36_10</name>
    <dbReference type="NCBI Taxonomy" id="1798654"/>
    <lineage>
        <taxon>Bacteria</taxon>
        <taxon>Candidatus Liptoniibacteriota</taxon>
    </lineage>
</organism>
<dbReference type="InterPro" id="IPR006439">
    <property type="entry name" value="HAD-SF_hydro_IA"/>
</dbReference>
<dbReference type="SFLD" id="SFLDS00003">
    <property type="entry name" value="Haloacid_Dehalogenase"/>
    <property type="match status" value="1"/>
</dbReference>
<reference evidence="1 2" key="1">
    <citation type="journal article" date="2016" name="Nat. Commun.">
        <title>Thousands of microbial genomes shed light on interconnected biogeochemical processes in an aquifer system.</title>
        <authorList>
            <person name="Anantharaman K."/>
            <person name="Brown C.T."/>
            <person name="Hug L.A."/>
            <person name="Sharon I."/>
            <person name="Castelle C.J."/>
            <person name="Probst A.J."/>
            <person name="Thomas B.C."/>
            <person name="Singh A."/>
            <person name="Wilkins M.J."/>
            <person name="Karaoz U."/>
            <person name="Brodie E.L."/>
            <person name="Williams K.H."/>
            <person name="Hubbard S.S."/>
            <person name="Banfield J.F."/>
        </authorList>
    </citation>
    <scope>NUCLEOTIDE SEQUENCE [LARGE SCALE GENOMIC DNA]</scope>
</reference>
<dbReference type="SUPFAM" id="SSF56784">
    <property type="entry name" value="HAD-like"/>
    <property type="match status" value="1"/>
</dbReference>
<name>A0A1G2CRN4_9BACT</name>
<dbReference type="PANTHER" id="PTHR47829:SF1">
    <property type="entry name" value="HAD FAMILY PHOSPHATASE"/>
    <property type="match status" value="1"/>
</dbReference>
<evidence type="ECO:0000313" key="2">
    <source>
        <dbReference type="Proteomes" id="UP000178599"/>
    </source>
</evidence>
<evidence type="ECO:0008006" key="3">
    <source>
        <dbReference type="Google" id="ProtNLM"/>
    </source>
</evidence>
<sequence length="195" mass="22435">MAGKNTNIKAIVFDFIGVLLFKKEGYISKPLVDEVDDMISGVTDDYLFKEEVYKKFNLSDVKFNGILDKIADKYKPYKPLWDLLPKFKKVYKLAIINNGTGLTISRFKEKFDIDSKFDVFISSALEGVKKPDKKIYLLASEKLGVEPDKCLFMDDSLINIKGAEKAGMQTLWWSKEERKENILEKFVALVDRHCL</sequence>
<comment type="caution">
    <text evidence="1">The sequence shown here is derived from an EMBL/GenBank/DDBJ whole genome shotgun (WGS) entry which is preliminary data.</text>
</comment>
<dbReference type="InterPro" id="IPR036412">
    <property type="entry name" value="HAD-like_sf"/>
</dbReference>
<dbReference type="InterPro" id="IPR052898">
    <property type="entry name" value="ACAD10-like"/>
</dbReference>
<dbReference type="SFLD" id="SFLDG01129">
    <property type="entry name" value="C1.5:_HAD__Beta-PGM__Phosphata"/>
    <property type="match status" value="1"/>
</dbReference>
<dbReference type="PANTHER" id="PTHR47829">
    <property type="entry name" value="HYDROLASE, PUTATIVE (AFU_ORTHOLOGUE AFUA_1G12880)-RELATED"/>
    <property type="match status" value="1"/>
</dbReference>
<dbReference type="Gene3D" id="3.40.50.1000">
    <property type="entry name" value="HAD superfamily/HAD-like"/>
    <property type="match status" value="1"/>
</dbReference>
<dbReference type="EMBL" id="MHLE01000005">
    <property type="protein sequence ID" value="OGZ03321.1"/>
    <property type="molecule type" value="Genomic_DNA"/>
</dbReference>
<dbReference type="Proteomes" id="UP000178599">
    <property type="component" value="Unassembled WGS sequence"/>
</dbReference>
<accession>A0A1G2CRN4</accession>
<evidence type="ECO:0000313" key="1">
    <source>
        <dbReference type="EMBL" id="OGZ03321.1"/>
    </source>
</evidence>
<dbReference type="Pfam" id="PF00702">
    <property type="entry name" value="Hydrolase"/>
    <property type="match status" value="1"/>
</dbReference>
<gene>
    <name evidence="1" type="ORF">A2390_02965</name>
</gene>
<proteinExistence type="predicted"/>
<dbReference type="InterPro" id="IPR023214">
    <property type="entry name" value="HAD_sf"/>
</dbReference>
<dbReference type="NCBIfam" id="TIGR01549">
    <property type="entry name" value="HAD-SF-IA-v1"/>
    <property type="match status" value="1"/>
</dbReference>
<dbReference type="PRINTS" id="PR00413">
    <property type="entry name" value="HADHALOGNASE"/>
</dbReference>
<protein>
    <recommendedName>
        <fullName evidence="3">FCP1 homology domain-containing protein</fullName>
    </recommendedName>
</protein>
<dbReference type="AlphaFoldDB" id="A0A1G2CRN4"/>